<proteinExistence type="predicted"/>
<sequence>MQSIYMNVSRQSALWFHKHFRQRLRRFQNRIIQRTIMWLLEERPNEQEIIGIYRNLEKEPEMDFFERYRLK</sequence>
<name>A0A0F9UK55_9ZZZZ</name>
<reference evidence="1" key="1">
    <citation type="journal article" date="2015" name="Nature">
        <title>Complex archaea that bridge the gap between prokaryotes and eukaryotes.</title>
        <authorList>
            <person name="Spang A."/>
            <person name="Saw J.H."/>
            <person name="Jorgensen S.L."/>
            <person name="Zaremba-Niedzwiedzka K."/>
            <person name="Martijn J."/>
            <person name="Lind A.E."/>
            <person name="van Eijk R."/>
            <person name="Schleper C."/>
            <person name="Guy L."/>
            <person name="Ettema T.J."/>
        </authorList>
    </citation>
    <scope>NUCLEOTIDE SEQUENCE</scope>
</reference>
<evidence type="ECO:0000313" key="1">
    <source>
        <dbReference type="EMBL" id="KKN93635.1"/>
    </source>
</evidence>
<comment type="caution">
    <text evidence="1">The sequence shown here is derived from an EMBL/GenBank/DDBJ whole genome shotgun (WGS) entry which is preliminary data.</text>
</comment>
<accession>A0A0F9UK55</accession>
<dbReference type="AlphaFoldDB" id="A0A0F9UK55"/>
<organism evidence="1">
    <name type="scientific">marine sediment metagenome</name>
    <dbReference type="NCBI Taxonomy" id="412755"/>
    <lineage>
        <taxon>unclassified sequences</taxon>
        <taxon>metagenomes</taxon>
        <taxon>ecological metagenomes</taxon>
    </lineage>
</organism>
<dbReference type="EMBL" id="LAZR01000084">
    <property type="protein sequence ID" value="KKN93635.1"/>
    <property type="molecule type" value="Genomic_DNA"/>
</dbReference>
<protein>
    <submittedName>
        <fullName evidence="1">Uncharacterized protein</fullName>
    </submittedName>
</protein>
<gene>
    <name evidence="1" type="ORF">LCGC14_0194670</name>
</gene>